<reference evidence="2" key="1">
    <citation type="submission" date="2023-04" db="EMBL/GenBank/DDBJ databases">
        <title>Phytophthora fragariaefolia NBRC 109709.</title>
        <authorList>
            <person name="Ichikawa N."/>
            <person name="Sato H."/>
            <person name="Tonouchi N."/>
        </authorList>
    </citation>
    <scope>NUCLEOTIDE SEQUENCE</scope>
    <source>
        <strain evidence="2">NBRC 109709</strain>
    </source>
</reference>
<name>A0A9W6WU87_9STRA</name>
<accession>A0A9W6WU87</accession>
<proteinExistence type="predicted"/>
<comment type="caution">
    <text evidence="2">The sequence shown here is derived from an EMBL/GenBank/DDBJ whole genome shotgun (WGS) entry which is preliminary data.</text>
</comment>
<evidence type="ECO:0000313" key="3">
    <source>
        <dbReference type="Proteomes" id="UP001165121"/>
    </source>
</evidence>
<evidence type="ECO:0000256" key="1">
    <source>
        <dbReference type="SAM" id="MobiDB-lite"/>
    </source>
</evidence>
<feature type="compositionally biased region" description="Polar residues" evidence="1">
    <location>
        <begin position="65"/>
        <end position="79"/>
    </location>
</feature>
<sequence length="144" mass="14809">MSILSIRANQEIRWHFTRSALPTLSTGNASDEGSEASVARPDDALSPVFGAVPCSCAYAPEAVSSAGSADSQPQDSVSGSGAPGDGACSAADAPEASSAAPGAPRFSSVRWEDIEDIVTAGTGRAVGRCRSPLRATSWLWPAWW</sequence>
<protein>
    <submittedName>
        <fullName evidence="2">Unnamed protein product</fullName>
    </submittedName>
</protein>
<gene>
    <name evidence="2" type="ORF">Pfra01_000131000</name>
</gene>
<dbReference type="AlphaFoldDB" id="A0A9W6WU87"/>
<evidence type="ECO:0000313" key="2">
    <source>
        <dbReference type="EMBL" id="GMF17698.1"/>
    </source>
</evidence>
<feature type="region of interest" description="Disordered" evidence="1">
    <location>
        <begin position="65"/>
        <end position="105"/>
    </location>
</feature>
<keyword evidence="3" id="KW-1185">Reference proteome</keyword>
<feature type="compositionally biased region" description="Low complexity" evidence="1">
    <location>
        <begin position="87"/>
        <end position="104"/>
    </location>
</feature>
<dbReference type="EMBL" id="BSXT01000105">
    <property type="protein sequence ID" value="GMF17698.1"/>
    <property type="molecule type" value="Genomic_DNA"/>
</dbReference>
<dbReference type="Proteomes" id="UP001165121">
    <property type="component" value="Unassembled WGS sequence"/>
</dbReference>
<organism evidence="2 3">
    <name type="scientific">Phytophthora fragariaefolia</name>
    <dbReference type="NCBI Taxonomy" id="1490495"/>
    <lineage>
        <taxon>Eukaryota</taxon>
        <taxon>Sar</taxon>
        <taxon>Stramenopiles</taxon>
        <taxon>Oomycota</taxon>
        <taxon>Peronosporomycetes</taxon>
        <taxon>Peronosporales</taxon>
        <taxon>Peronosporaceae</taxon>
        <taxon>Phytophthora</taxon>
    </lineage>
</organism>